<keyword evidence="3" id="KW-1185">Reference proteome</keyword>
<sequence>MRLPLMLLLLPPPSAREETRGTAGHVTALPTIHHHSNSNGCIKFPPWSSAYVTGTAESEKTKHLIYITCWSGIAGLCGLPTLPASEDTVTCRAVQSGALEIVPCGELLQAVPKDLNLHQLKHRVLTAMTFMHNWIVKLASRSPTCEIEVFLLRPGASIPLHVHPDMNGNLRSC</sequence>
<protein>
    <submittedName>
        <fullName evidence="2">Uncharacterized protein</fullName>
    </submittedName>
</protein>
<feature type="chain" id="PRO_5040473536" evidence="1">
    <location>
        <begin position="17"/>
        <end position="173"/>
    </location>
</feature>
<gene>
    <name evidence="2" type="ORF">PLEPLA_LOCUS17417</name>
</gene>
<accession>A0A9N7YMD0</accession>
<keyword evidence="1" id="KW-0732">Signal</keyword>
<comment type="caution">
    <text evidence="2">The sequence shown here is derived from an EMBL/GenBank/DDBJ whole genome shotgun (WGS) entry which is preliminary data.</text>
</comment>
<evidence type="ECO:0000313" key="3">
    <source>
        <dbReference type="Proteomes" id="UP001153269"/>
    </source>
</evidence>
<dbReference type="Proteomes" id="UP001153269">
    <property type="component" value="Unassembled WGS sequence"/>
</dbReference>
<name>A0A9N7YMD0_PLEPL</name>
<dbReference type="AlphaFoldDB" id="A0A9N7YMD0"/>
<dbReference type="EMBL" id="CADEAL010001136">
    <property type="protein sequence ID" value="CAB1429439.1"/>
    <property type="molecule type" value="Genomic_DNA"/>
</dbReference>
<evidence type="ECO:0000256" key="1">
    <source>
        <dbReference type="SAM" id="SignalP"/>
    </source>
</evidence>
<organism evidence="2 3">
    <name type="scientific">Pleuronectes platessa</name>
    <name type="common">European plaice</name>
    <dbReference type="NCBI Taxonomy" id="8262"/>
    <lineage>
        <taxon>Eukaryota</taxon>
        <taxon>Metazoa</taxon>
        <taxon>Chordata</taxon>
        <taxon>Craniata</taxon>
        <taxon>Vertebrata</taxon>
        <taxon>Euteleostomi</taxon>
        <taxon>Actinopterygii</taxon>
        <taxon>Neopterygii</taxon>
        <taxon>Teleostei</taxon>
        <taxon>Neoteleostei</taxon>
        <taxon>Acanthomorphata</taxon>
        <taxon>Carangaria</taxon>
        <taxon>Pleuronectiformes</taxon>
        <taxon>Pleuronectoidei</taxon>
        <taxon>Pleuronectidae</taxon>
        <taxon>Pleuronectes</taxon>
    </lineage>
</organism>
<reference evidence="2" key="1">
    <citation type="submission" date="2020-03" db="EMBL/GenBank/DDBJ databases">
        <authorList>
            <person name="Weist P."/>
        </authorList>
    </citation>
    <scope>NUCLEOTIDE SEQUENCE</scope>
</reference>
<evidence type="ECO:0000313" key="2">
    <source>
        <dbReference type="EMBL" id="CAB1429439.1"/>
    </source>
</evidence>
<proteinExistence type="predicted"/>
<feature type="signal peptide" evidence="1">
    <location>
        <begin position="1"/>
        <end position="16"/>
    </location>
</feature>